<sequence>MTSSPIEPLALLATVDFQQSRGREKIRITQKNGIAQQDQQQQNVFENGPLHASSLFQSKTCTAQRD</sequence>
<dbReference type="EMBL" id="JABANP010000005">
    <property type="protein sequence ID" value="KAF4697149.1"/>
    <property type="molecule type" value="Genomic_DNA"/>
</dbReference>
<reference evidence="1 2" key="1">
    <citation type="submission" date="2020-04" db="EMBL/GenBank/DDBJ databases">
        <title>Perkinsus olseni comparative genomics.</title>
        <authorList>
            <person name="Bogema D.R."/>
        </authorList>
    </citation>
    <scope>NUCLEOTIDE SEQUENCE [LARGE SCALE GENOMIC DNA]</scope>
    <source>
        <strain evidence="1">00978-12</strain>
    </source>
</reference>
<accession>A0A7J6PLZ1</accession>
<gene>
    <name evidence="1" type="ORF">FOZ60_011821</name>
</gene>
<comment type="caution">
    <text evidence="1">The sequence shown here is derived from an EMBL/GenBank/DDBJ whole genome shotgun (WGS) entry which is preliminary data.</text>
</comment>
<evidence type="ECO:0000313" key="2">
    <source>
        <dbReference type="Proteomes" id="UP000541610"/>
    </source>
</evidence>
<evidence type="ECO:0000313" key="1">
    <source>
        <dbReference type="EMBL" id="KAF4697149.1"/>
    </source>
</evidence>
<name>A0A7J6PLZ1_PEROL</name>
<protein>
    <submittedName>
        <fullName evidence="1">Uncharacterized protein</fullName>
    </submittedName>
</protein>
<organism evidence="1 2">
    <name type="scientific">Perkinsus olseni</name>
    <name type="common">Perkinsus atlanticus</name>
    <dbReference type="NCBI Taxonomy" id="32597"/>
    <lineage>
        <taxon>Eukaryota</taxon>
        <taxon>Sar</taxon>
        <taxon>Alveolata</taxon>
        <taxon>Perkinsozoa</taxon>
        <taxon>Perkinsea</taxon>
        <taxon>Perkinsida</taxon>
        <taxon>Perkinsidae</taxon>
        <taxon>Perkinsus</taxon>
    </lineage>
</organism>
<dbReference type="Proteomes" id="UP000541610">
    <property type="component" value="Unassembled WGS sequence"/>
</dbReference>
<dbReference type="AlphaFoldDB" id="A0A7J6PLZ1"/>
<proteinExistence type="predicted"/>